<keyword evidence="2" id="KW-1003">Cell membrane</keyword>
<comment type="subcellular location">
    <subcellularLocation>
        <location evidence="1">Cell membrane</location>
        <topology evidence="1">Multi-pass membrane protein</topology>
    </subcellularLocation>
</comment>
<dbReference type="Proteomes" id="UP000494115">
    <property type="component" value="Unassembled WGS sequence"/>
</dbReference>
<sequence>MTAVIDRADSLGTPDRPLGQPQYVCMTAVTDSNDRRAYDHCKPVLPMPANYRVRRHTLSAIPSKKEPPPAQTSLLDTLRGWLKIRELNILSVLILVGILISFFSPYFLTTDNLMGVFRSFSLIAIMSIGMMLVIITGGIDLSVGSVMGLSSLMTALAFQQGWGAFPAVLCGLGVGVAVGAFNGFLITRIELPPFIATLGTLSIGRGLMYIITKGVPVTPDIPDSFAYIGQGYIGLVPFPVVIMIVMTVCFAILMRRTRFGRHVYATGGNEVAARLSGVRTNRVKFIVYTLSGLIASLAGIISFSRFVSAEPASGFGAELDVIAAAAIGGASLSGGAGSVEGAIIGAALAGIISNGVVLLNINTYAQQAITGCVILIAVSIDIWRIRRKGR</sequence>
<evidence type="ECO:0000256" key="6">
    <source>
        <dbReference type="SAM" id="Phobius"/>
    </source>
</evidence>
<dbReference type="Pfam" id="PF02653">
    <property type="entry name" value="BPD_transp_2"/>
    <property type="match status" value="1"/>
</dbReference>
<gene>
    <name evidence="7" type="ORF">LMG28138_02841</name>
</gene>
<keyword evidence="8" id="KW-1185">Reference proteome</keyword>
<feature type="transmembrane region" description="Helical" evidence="6">
    <location>
        <begin position="87"/>
        <end position="108"/>
    </location>
</feature>
<evidence type="ECO:0000256" key="2">
    <source>
        <dbReference type="ARBA" id="ARBA00022475"/>
    </source>
</evidence>
<feature type="transmembrane region" description="Helical" evidence="6">
    <location>
        <begin position="164"/>
        <end position="187"/>
    </location>
</feature>
<name>A0A6S7B6U4_9BURK</name>
<feature type="transmembrane region" description="Helical" evidence="6">
    <location>
        <begin position="232"/>
        <end position="253"/>
    </location>
</feature>
<dbReference type="PANTHER" id="PTHR32196">
    <property type="entry name" value="ABC TRANSPORTER PERMEASE PROTEIN YPHD-RELATED-RELATED"/>
    <property type="match status" value="1"/>
</dbReference>
<evidence type="ECO:0000256" key="3">
    <source>
        <dbReference type="ARBA" id="ARBA00022692"/>
    </source>
</evidence>
<accession>A0A6S7B6U4</accession>
<dbReference type="AlphaFoldDB" id="A0A6S7B6U4"/>
<keyword evidence="4 6" id="KW-1133">Transmembrane helix</keyword>
<protein>
    <recommendedName>
        <fullName evidence="9">Ribose import permease protein RbsC</fullName>
    </recommendedName>
</protein>
<evidence type="ECO:0000256" key="4">
    <source>
        <dbReference type="ARBA" id="ARBA00022989"/>
    </source>
</evidence>
<evidence type="ECO:0000256" key="5">
    <source>
        <dbReference type="ARBA" id="ARBA00023136"/>
    </source>
</evidence>
<evidence type="ECO:0000256" key="1">
    <source>
        <dbReference type="ARBA" id="ARBA00004651"/>
    </source>
</evidence>
<feature type="transmembrane region" description="Helical" evidence="6">
    <location>
        <begin position="114"/>
        <end position="134"/>
    </location>
</feature>
<feature type="transmembrane region" description="Helical" evidence="6">
    <location>
        <begin position="194"/>
        <end position="212"/>
    </location>
</feature>
<evidence type="ECO:0008006" key="9">
    <source>
        <dbReference type="Google" id="ProtNLM"/>
    </source>
</evidence>
<dbReference type="CDD" id="cd06579">
    <property type="entry name" value="TM_PBP1_transp_AraH_like"/>
    <property type="match status" value="1"/>
</dbReference>
<reference evidence="7 8" key="1">
    <citation type="submission" date="2020-04" db="EMBL/GenBank/DDBJ databases">
        <authorList>
            <person name="De Canck E."/>
        </authorList>
    </citation>
    <scope>NUCLEOTIDE SEQUENCE [LARGE SCALE GENOMIC DNA]</scope>
    <source>
        <strain evidence="7 8">LMG 28138</strain>
    </source>
</reference>
<keyword evidence="5 6" id="KW-0472">Membrane</keyword>
<dbReference type="GO" id="GO:0005886">
    <property type="term" value="C:plasma membrane"/>
    <property type="evidence" value="ECO:0007669"/>
    <property type="project" value="UniProtKB-SubCell"/>
</dbReference>
<proteinExistence type="predicted"/>
<organism evidence="7 8">
    <name type="scientific">Pararobbsia alpina</name>
    <dbReference type="NCBI Taxonomy" id="621374"/>
    <lineage>
        <taxon>Bacteria</taxon>
        <taxon>Pseudomonadati</taxon>
        <taxon>Pseudomonadota</taxon>
        <taxon>Betaproteobacteria</taxon>
        <taxon>Burkholderiales</taxon>
        <taxon>Burkholderiaceae</taxon>
        <taxon>Pararobbsia</taxon>
    </lineage>
</organism>
<keyword evidence="3 6" id="KW-0812">Transmembrane</keyword>
<feature type="transmembrane region" description="Helical" evidence="6">
    <location>
        <begin position="339"/>
        <end position="358"/>
    </location>
</feature>
<dbReference type="InterPro" id="IPR001851">
    <property type="entry name" value="ABC_transp_permease"/>
</dbReference>
<evidence type="ECO:0000313" key="8">
    <source>
        <dbReference type="Proteomes" id="UP000494115"/>
    </source>
</evidence>
<dbReference type="EMBL" id="CADIKM010000011">
    <property type="protein sequence ID" value="CAB3789642.1"/>
    <property type="molecule type" value="Genomic_DNA"/>
</dbReference>
<feature type="transmembrane region" description="Helical" evidence="6">
    <location>
        <begin position="285"/>
        <end position="306"/>
    </location>
</feature>
<dbReference type="GO" id="GO:0022857">
    <property type="term" value="F:transmembrane transporter activity"/>
    <property type="evidence" value="ECO:0007669"/>
    <property type="project" value="InterPro"/>
</dbReference>
<evidence type="ECO:0000313" key="7">
    <source>
        <dbReference type="EMBL" id="CAB3789642.1"/>
    </source>
</evidence>